<dbReference type="EMBL" id="RXIC02000020">
    <property type="protein sequence ID" value="KAB1223143.1"/>
    <property type="molecule type" value="Genomic_DNA"/>
</dbReference>
<keyword evidence="3" id="KW-1185">Reference proteome</keyword>
<dbReference type="AlphaFoldDB" id="A0A6A1WE62"/>
<accession>A0A6A1WE62</accession>
<name>A0A6A1WE62_9ROSI</name>
<sequence>MLNKSICASTFGIKYERGSTREIALLKARTGGKLTVHIPDGRISGDDKASSMLSSHISVLIRQTRRNRMYKHYSVFNSKEEVLQHPYPEMNKEEWTCVCDLFASEEFQRRNAINRENRAKLKIVHTSRSEEKMEALQLQHEVEGKPYIEVNIFTEVLGMKGVYVRVSSVDLSWRLEETKLEIEEMRARQMEYEELLVKRSEMEQAMQEHQRMMEEQQHKKSIR</sequence>
<comment type="caution">
    <text evidence="2">The sequence shown here is derived from an EMBL/GenBank/DDBJ whole genome shotgun (WGS) entry which is preliminary data.</text>
</comment>
<reference evidence="2 3" key="1">
    <citation type="journal article" date="2019" name="Plant Biotechnol. J.">
        <title>The red bayberry genome and genetic basis of sex determination.</title>
        <authorList>
            <person name="Jia H.M."/>
            <person name="Jia H.J."/>
            <person name="Cai Q.L."/>
            <person name="Wang Y."/>
            <person name="Zhao H.B."/>
            <person name="Yang W.F."/>
            <person name="Wang G.Y."/>
            <person name="Li Y.H."/>
            <person name="Zhan D.L."/>
            <person name="Shen Y.T."/>
            <person name="Niu Q.F."/>
            <person name="Chang L."/>
            <person name="Qiu J."/>
            <person name="Zhao L."/>
            <person name="Xie H.B."/>
            <person name="Fu W.Y."/>
            <person name="Jin J."/>
            <person name="Li X.W."/>
            <person name="Jiao Y."/>
            <person name="Zhou C.C."/>
            <person name="Tu T."/>
            <person name="Chai C.Y."/>
            <person name="Gao J.L."/>
            <person name="Fan L.J."/>
            <person name="van de Weg E."/>
            <person name="Wang J.Y."/>
            <person name="Gao Z.S."/>
        </authorList>
    </citation>
    <scope>NUCLEOTIDE SEQUENCE [LARGE SCALE GENOMIC DNA]</scope>
    <source>
        <tissue evidence="2">Leaves</tissue>
    </source>
</reference>
<gene>
    <name evidence="2" type="ORF">CJ030_MR2G016444</name>
</gene>
<dbReference type="OrthoDB" id="1564766at2759"/>
<organism evidence="2 3">
    <name type="scientific">Morella rubra</name>
    <name type="common">Chinese bayberry</name>
    <dbReference type="NCBI Taxonomy" id="262757"/>
    <lineage>
        <taxon>Eukaryota</taxon>
        <taxon>Viridiplantae</taxon>
        <taxon>Streptophyta</taxon>
        <taxon>Embryophyta</taxon>
        <taxon>Tracheophyta</taxon>
        <taxon>Spermatophyta</taxon>
        <taxon>Magnoliopsida</taxon>
        <taxon>eudicotyledons</taxon>
        <taxon>Gunneridae</taxon>
        <taxon>Pentapetalae</taxon>
        <taxon>rosids</taxon>
        <taxon>fabids</taxon>
        <taxon>Fagales</taxon>
        <taxon>Myricaceae</taxon>
        <taxon>Morella</taxon>
    </lineage>
</organism>
<protein>
    <submittedName>
        <fullName evidence="2">Uncharacterized protein</fullName>
    </submittedName>
</protein>
<feature type="coiled-coil region" evidence="1">
    <location>
        <begin position="175"/>
        <end position="219"/>
    </location>
</feature>
<evidence type="ECO:0000256" key="1">
    <source>
        <dbReference type="SAM" id="Coils"/>
    </source>
</evidence>
<keyword evidence="1" id="KW-0175">Coiled coil</keyword>
<dbReference type="Proteomes" id="UP000516437">
    <property type="component" value="Chromosome 2"/>
</dbReference>
<evidence type="ECO:0000313" key="3">
    <source>
        <dbReference type="Proteomes" id="UP000516437"/>
    </source>
</evidence>
<proteinExistence type="predicted"/>
<evidence type="ECO:0000313" key="2">
    <source>
        <dbReference type="EMBL" id="KAB1223143.1"/>
    </source>
</evidence>